<evidence type="ECO:0000313" key="8">
    <source>
        <dbReference type="Proteomes" id="UP000019132"/>
    </source>
</evidence>
<proteinExistence type="inferred from homology"/>
<dbReference type="GO" id="GO:0051123">
    <property type="term" value="P:RNA polymerase II preinitiation complex assembly"/>
    <property type="evidence" value="ECO:0007669"/>
    <property type="project" value="TreeGrafter"/>
</dbReference>
<accession>K3WRJ4</accession>
<evidence type="ECO:0000256" key="6">
    <source>
        <dbReference type="SAM" id="MobiDB-lite"/>
    </source>
</evidence>
<dbReference type="EMBL" id="GL376585">
    <property type="status" value="NOT_ANNOTATED_CDS"/>
    <property type="molecule type" value="Genomic_DNA"/>
</dbReference>
<organism evidence="7 8">
    <name type="scientific">Globisporangium ultimum (strain ATCC 200006 / CBS 805.95 / DAOM BR144)</name>
    <name type="common">Pythium ultimum</name>
    <dbReference type="NCBI Taxonomy" id="431595"/>
    <lineage>
        <taxon>Eukaryota</taxon>
        <taxon>Sar</taxon>
        <taxon>Stramenopiles</taxon>
        <taxon>Oomycota</taxon>
        <taxon>Peronosporomycetes</taxon>
        <taxon>Pythiales</taxon>
        <taxon>Pythiaceae</taxon>
        <taxon>Globisporangium</taxon>
    </lineage>
</organism>
<dbReference type="Pfam" id="PF02291">
    <property type="entry name" value="TFIID-31kDa"/>
    <property type="match status" value="1"/>
</dbReference>
<evidence type="ECO:0000256" key="3">
    <source>
        <dbReference type="ARBA" id="ARBA00023015"/>
    </source>
</evidence>
<keyword evidence="3" id="KW-0805">Transcription regulation</keyword>
<dbReference type="SUPFAM" id="SSF47113">
    <property type="entry name" value="Histone-fold"/>
    <property type="match status" value="1"/>
</dbReference>
<keyword evidence="4" id="KW-0804">Transcription</keyword>
<dbReference type="HOGENOM" id="CLU_068315_4_0_1"/>
<keyword evidence="5" id="KW-0539">Nucleus</keyword>
<reference evidence="8" key="2">
    <citation type="submission" date="2010-04" db="EMBL/GenBank/DDBJ databases">
        <authorList>
            <person name="Buell R."/>
            <person name="Hamilton J."/>
            <person name="Hostetler J."/>
        </authorList>
    </citation>
    <scope>NUCLEOTIDE SEQUENCE [LARGE SCALE GENOMIC DNA]</scope>
    <source>
        <strain evidence="8">DAOM:BR144</strain>
    </source>
</reference>
<dbReference type="Gene3D" id="1.10.20.10">
    <property type="entry name" value="Histone, subunit A"/>
    <property type="match status" value="1"/>
</dbReference>
<dbReference type="GO" id="GO:0005669">
    <property type="term" value="C:transcription factor TFIID complex"/>
    <property type="evidence" value="ECO:0007669"/>
    <property type="project" value="TreeGrafter"/>
</dbReference>
<dbReference type="AlphaFoldDB" id="K3WRJ4"/>
<comment type="subcellular location">
    <subcellularLocation>
        <location evidence="1">Nucleus</location>
    </subcellularLocation>
</comment>
<comment type="similarity">
    <text evidence="2">Belongs to the TAF9 family.</text>
</comment>
<dbReference type="GO" id="GO:0046982">
    <property type="term" value="F:protein heterodimerization activity"/>
    <property type="evidence" value="ECO:0007669"/>
    <property type="project" value="InterPro"/>
</dbReference>
<name>K3WRJ4_GLOUD</name>
<feature type="region of interest" description="Disordered" evidence="6">
    <location>
        <begin position="1"/>
        <end position="49"/>
    </location>
</feature>
<dbReference type="GO" id="GO:0003713">
    <property type="term" value="F:transcription coactivator activity"/>
    <property type="evidence" value="ECO:0007669"/>
    <property type="project" value="TreeGrafter"/>
</dbReference>
<evidence type="ECO:0000256" key="5">
    <source>
        <dbReference type="ARBA" id="ARBA00023242"/>
    </source>
</evidence>
<dbReference type="EnsemblProtists" id="PYU1_T007588">
    <property type="protein sequence ID" value="PYU1_T007588"/>
    <property type="gene ID" value="PYU1_G007572"/>
</dbReference>
<reference evidence="7" key="3">
    <citation type="submission" date="2015-02" db="UniProtKB">
        <authorList>
            <consortium name="EnsemblProtists"/>
        </authorList>
    </citation>
    <scope>IDENTIFICATION</scope>
    <source>
        <strain evidence="7">DAOM BR144</strain>
    </source>
</reference>
<dbReference type="Proteomes" id="UP000019132">
    <property type="component" value="Unassembled WGS sequence"/>
</dbReference>
<dbReference type="GO" id="GO:0000124">
    <property type="term" value="C:SAGA complex"/>
    <property type="evidence" value="ECO:0007669"/>
    <property type="project" value="TreeGrafter"/>
</dbReference>
<sequence>MAKPDGLSSSSSSKAKSASSSSSFSSASKANGGASVSSSSGGGGVSSAMTGSEAALKLKNLKGIHEDDGGDDESESGVQLPLDAQVMAFVLESMGAEKHDPRVVNQLQEFVHRYVTEILLDAQEYSLYADKQVLDADDIRLAIASRLNHHYAQLTMELAEKRNSIPLPPISNEYGVRLPPLQYQLVTQEIDRQDRTSIGGSGMLALENADDALMGGDVMSSSRPPLHPQAGGEGSRNKRVARHQIPININQR</sequence>
<dbReference type="PANTHER" id="PTHR48068:SF4">
    <property type="entry name" value="TATA-BOX BINDING PROTEIN ASSOCIATED FACTOR 9"/>
    <property type="match status" value="1"/>
</dbReference>
<evidence type="ECO:0000256" key="2">
    <source>
        <dbReference type="ARBA" id="ARBA00007646"/>
    </source>
</evidence>
<protein>
    <recommendedName>
        <fullName evidence="9">Transcription initiation factor TFIID subunit 12 domain-containing protein</fullName>
    </recommendedName>
</protein>
<evidence type="ECO:0000313" key="7">
    <source>
        <dbReference type="EnsemblProtists" id="PYU1_T007588"/>
    </source>
</evidence>
<dbReference type="OMA" id="QPNVEWR"/>
<dbReference type="InterPro" id="IPR003162">
    <property type="entry name" value="TFIID-31"/>
</dbReference>
<dbReference type="InterPro" id="IPR051431">
    <property type="entry name" value="TFIID_subunit_9"/>
</dbReference>
<feature type="compositionally biased region" description="Low complexity" evidence="6">
    <location>
        <begin position="8"/>
        <end position="39"/>
    </location>
</feature>
<dbReference type="InParanoid" id="K3WRJ4"/>
<evidence type="ECO:0000256" key="1">
    <source>
        <dbReference type="ARBA" id="ARBA00004123"/>
    </source>
</evidence>
<dbReference type="PANTHER" id="PTHR48068">
    <property type="entry name" value="TAF9 RNA POLYMERASE II, TATA BOX-BINDING PROTEIN (TBP)-ASSOCIATED FACTOR"/>
    <property type="match status" value="1"/>
</dbReference>
<dbReference type="InterPro" id="IPR009072">
    <property type="entry name" value="Histone-fold"/>
</dbReference>
<dbReference type="CDD" id="cd07979">
    <property type="entry name" value="HFD_TAF9"/>
    <property type="match status" value="1"/>
</dbReference>
<evidence type="ECO:0000256" key="4">
    <source>
        <dbReference type="ARBA" id="ARBA00023163"/>
    </source>
</evidence>
<keyword evidence="8" id="KW-1185">Reference proteome</keyword>
<reference evidence="8" key="1">
    <citation type="journal article" date="2010" name="Genome Biol.">
        <title>Genome sequence of the necrotrophic plant pathogen Pythium ultimum reveals original pathogenicity mechanisms and effector repertoire.</title>
        <authorList>
            <person name="Levesque C.A."/>
            <person name="Brouwer H."/>
            <person name="Cano L."/>
            <person name="Hamilton J.P."/>
            <person name="Holt C."/>
            <person name="Huitema E."/>
            <person name="Raffaele S."/>
            <person name="Robideau G.P."/>
            <person name="Thines M."/>
            <person name="Win J."/>
            <person name="Zerillo M.M."/>
            <person name="Beakes G.W."/>
            <person name="Boore J.L."/>
            <person name="Busam D."/>
            <person name="Dumas B."/>
            <person name="Ferriera S."/>
            <person name="Fuerstenberg S.I."/>
            <person name="Gachon C.M."/>
            <person name="Gaulin E."/>
            <person name="Govers F."/>
            <person name="Grenville-Briggs L."/>
            <person name="Horner N."/>
            <person name="Hostetler J."/>
            <person name="Jiang R.H."/>
            <person name="Johnson J."/>
            <person name="Krajaejun T."/>
            <person name="Lin H."/>
            <person name="Meijer H.J."/>
            <person name="Moore B."/>
            <person name="Morris P."/>
            <person name="Phuntmart V."/>
            <person name="Puiu D."/>
            <person name="Shetty J."/>
            <person name="Stajich J.E."/>
            <person name="Tripathy S."/>
            <person name="Wawra S."/>
            <person name="van West P."/>
            <person name="Whitty B.R."/>
            <person name="Coutinho P.M."/>
            <person name="Henrissat B."/>
            <person name="Martin F."/>
            <person name="Thomas P.D."/>
            <person name="Tyler B.M."/>
            <person name="De Vries R.P."/>
            <person name="Kamoun S."/>
            <person name="Yandell M."/>
            <person name="Tisserat N."/>
            <person name="Buell C.R."/>
        </authorList>
    </citation>
    <scope>NUCLEOTIDE SEQUENCE</scope>
    <source>
        <strain evidence="8">DAOM:BR144</strain>
    </source>
</reference>
<dbReference type="STRING" id="431595.K3WRJ4"/>
<feature type="region of interest" description="Disordered" evidence="6">
    <location>
        <begin position="220"/>
        <end position="252"/>
    </location>
</feature>
<dbReference type="VEuPathDB" id="FungiDB:PYU1_G007572"/>
<dbReference type="eggNOG" id="KOG3334">
    <property type="taxonomic scope" value="Eukaryota"/>
</dbReference>
<dbReference type="GO" id="GO:0016251">
    <property type="term" value="F:RNA polymerase II general transcription initiation factor activity"/>
    <property type="evidence" value="ECO:0007669"/>
    <property type="project" value="TreeGrafter"/>
</dbReference>
<evidence type="ECO:0008006" key="9">
    <source>
        <dbReference type="Google" id="ProtNLM"/>
    </source>
</evidence>